<dbReference type="AlphaFoldDB" id="A0A6L2NBH1"/>
<name>A0A6L2NBH1_TANCI</name>
<sequence length="511" mass="58082">MSMPELESLFSPLFDEYSNGENQVVSKSFVVTTVDSSDKRQQKLNSTLSTLTLATTVTADGNFDLEMMHICPRLPSQTFDVLLFEEEILAFLRFLGHSGEIRKLTDVNINKLHQPWRSFAAIINKFLSWKSTGYDSLRNKMNWHYVRDDQMFTTIKLVLRHQNTQQFGGMLPIELTNEDIKNSKANKEYYAVASGAAPPKTKASVRKMKSSADEGTGSIPGVPDVPTELSDEEISWKSSEDDDNDDDDDDDQDEGDDDDNQDEGNDDQDTDDEDDEFIHPKLTIHEEKATKDEESFDPIVQTPDNSDDEGNDDASQAQAKNDEFLKNLDENIQKIIKEQVKEPVKVHVSKILPKIKKTMNEQLEAEVLTRSSNSSKTSYVVAADLSEKEIKKILIEKMESNKSIHQSDEQRNLYKALVEAYESNKIILDTYEDIVTLKRRRDDDADKDEEPSAGSDWGSKKQREERSQSQQALQRRKQPGLLASLHKGLNLNKRLQASLHQQRSQCGLLKI</sequence>
<organism evidence="2">
    <name type="scientific">Tanacetum cinerariifolium</name>
    <name type="common">Dalmatian daisy</name>
    <name type="synonym">Chrysanthemum cinerariifolium</name>
    <dbReference type="NCBI Taxonomy" id="118510"/>
    <lineage>
        <taxon>Eukaryota</taxon>
        <taxon>Viridiplantae</taxon>
        <taxon>Streptophyta</taxon>
        <taxon>Embryophyta</taxon>
        <taxon>Tracheophyta</taxon>
        <taxon>Spermatophyta</taxon>
        <taxon>Magnoliopsida</taxon>
        <taxon>eudicotyledons</taxon>
        <taxon>Gunneridae</taxon>
        <taxon>Pentapetalae</taxon>
        <taxon>asterids</taxon>
        <taxon>campanulids</taxon>
        <taxon>Asterales</taxon>
        <taxon>Asteraceae</taxon>
        <taxon>Asteroideae</taxon>
        <taxon>Anthemideae</taxon>
        <taxon>Anthemidinae</taxon>
        <taxon>Tanacetum</taxon>
    </lineage>
</organism>
<gene>
    <name evidence="2" type="ORF">Tci_055506</name>
</gene>
<dbReference type="EMBL" id="BKCJ010008701">
    <property type="protein sequence ID" value="GEU83528.1"/>
    <property type="molecule type" value="Genomic_DNA"/>
</dbReference>
<comment type="caution">
    <text evidence="2">The sequence shown here is derived from an EMBL/GenBank/DDBJ whole genome shotgun (WGS) entry which is preliminary data.</text>
</comment>
<reference evidence="2" key="1">
    <citation type="journal article" date="2019" name="Sci. Rep.">
        <title>Draft genome of Tanacetum cinerariifolium, the natural source of mosquito coil.</title>
        <authorList>
            <person name="Yamashiro T."/>
            <person name="Shiraishi A."/>
            <person name="Satake H."/>
            <person name="Nakayama K."/>
        </authorList>
    </citation>
    <scope>NUCLEOTIDE SEQUENCE</scope>
</reference>
<protein>
    <submittedName>
        <fullName evidence="2">Uncharacterized protein</fullName>
    </submittedName>
</protein>
<evidence type="ECO:0000256" key="1">
    <source>
        <dbReference type="SAM" id="MobiDB-lite"/>
    </source>
</evidence>
<feature type="compositionally biased region" description="Basic and acidic residues" evidence="1">
    <location>
        <begin position="277"/>
        <end position="293"/>
    </location>
</feature>
<feature type="region of interest" description="Disordered" evidence="1">
    <location>
        <begin position="194"/>
        <end position="324"/>
    </location>
</feature>
<accession>A0A6L2NBH1</accession>
<feature type="compositionally biased region" description="Basic and acidic residues" evidence="1">
    <location>
        <begin position="458"/>
        <end position="467"/>
    </location>
</feature>
<proteinExistence type="predicted"/>
<feature type="compositionally biased region" description="Acidic residues" evidence="1">
    <location>
        <begin position="240"/>
        <end position="276"/>
    </location>
</feature>
<feature type="region of interest" description="Disordered" evidence="1">
    <location>
        <begin position="442"/>
        <end position="479"/>
    </location>
</feature>
<evidence type="ECO:0000313" key="2">
    <source>
        <dbReference type="EMBL" id="GEU83528.1"/>
    </source>
</evidence>